<organism evidence="3 4">
    <name type="scientific">Caldibacillus debilis</name>
    <dbReference type="NCBI Taxonomy" id="301148"/>
    <lineage>
        <taxon>Bacteria</taxon>
        <taxon>Bacillati</taxon>
        <taxon>Bacillota</taxon>
        <taxon>Bacilli</taxon>
        <taxon>Bacillales</taxon>
        <taxon>Bacillaceae</taxon>
        <taxon>Caldibacillus</taxon>
    </lineage>
</organism>
<keyword evidence="1" id="KW-0051">Antiviral defense</keyword>
<feature type="domain" description="CRISPR type III-associated protein" evidence="2">
    <location>
        <begin position="8"/>
        <end position="211"/>
    </location>
</feature>
<dbReference type="AlphaFoldDB" id="A0A150M9G8"/>
<name>A0A150M9G8_9BACI</name>
<protein>
    <recommendedName>
        <fullName evidence="2">CRISPR type III-associated protein domain-containing protein</fullName>
    </recommendedName>
</protein>
<dbReference type="STRING" id="301148.B4135_1696"/>
<dbReference type="RefSeq" id="WP_153017596.1">
    <property type="nucleotide sequence ID" value="NZ_LQYT01000023.1"/>
</dbReference>
<gene>
    <name evidence="3" type="ORF">B4135_1696</name>
</gene>
<dbReference type="Proteomes" id="UP000075683">
    <property type="component" value="Unassembled WGS sequence"/>
</dbReference>
<dbReference type="EMBL" id="LQYT01000023">
    <property type="protein sequence ID" value="KYD21056.1"/>
    <property type="molecule type" value="Genomic_DNA"/>
</dbReference>
<comment type="caution">
    <text evidence="3">The sequence shown here is derived from an EMBL/GenBank/DDBJ whole genome shotgun (WGS) entry which is preliminary data.</text>
</comment>
<dbReference type="GO" id="GO:0051607">
    <property type="term" value="P:defense response to virus"/>
    <property type="evidence" value="ECO:0007669"/>
    <property type="project" value="UniProtKB-KW"/>
</dbReference>
<accession>A0A150M9G8</accession>
<evidence type="ECO:0000259" key="2">
    <source>
        <dbReference type="Pfam" id="PF03787"/>
    </source>
</evidence>
<evidence type="ECO:0000313" key="4">
    <source>
        <dbReference type="Proteomes" id="UP000075683"/>
    </source>
</evidence>
<proteinExistence type="predicted"/>
<dbReference type="Pfam" id="PF03787">
    <property type="entry name" value="RAMPs"/>
    <property type="match status" value="1"/>
</dbReference>
<sequence>MTVYYLYEIETLQPLKAGGTGSQTDNEVALDYIAGSMLRGAWIAAYLEENPGLQLHEDALERSRWLEGKIRFLNGYIKIKNKRGWPFPTCLHVSKDQYRLFGETRQLKHVVNDLVTKPEESMKRLDASGFMLVKDGQSEWVTPARTADLHINLQTEKTKLYRYEALAPGQTFVSLVAVDELTPDLDAFMTSFLDRIVYLGGAKGSGYGKCRVSRVEKFSHNPEIDPLDPESFNGELYVYAMSDLIIRDAQGTLASVVPTDLLGRLLQVDVQLVASSVRTTLTSGYNARWGSRWPEVQVIQKGSVMKYKYNGNLNYERIRALQDAGIGERKADGYGRIAILPQMDIDRVVKVSPHITTYSDRADTGILSESDRIQLRQLALRIEKERFREKMSEYILRLLQVTNDKALSLSQLADWMTLIAEMRKQQPDKGKEMFFRYVHHLQYRDHPQAEEKTERSIKKQYEDAMKATIDGKPWLDVVQTIVDEAGRVDRLYERFGLQALKLPGMESGNVLSEQDAYDLQLGFLYTYLRESRLLRSRAGART</sequence>
<dbReference type="OrthoDB" id="482771at2"/>
<evidence type="ECO:0000313" key="3">
    <source>
        <dbReference type="EMBL" id="KYD21056.1"/>
    </source>
</evidence>
<dbReference type="InterPro" id="IPR005537">
    <property type="entry name" value="RAMP_III_fam"/>
</dbReference>
<evidence type="ECO:0000256" key="1">
    <source>
        <dbReference type="ARBA" id="ARBA00023118"/>
    </source>
</evidence>
<reference evidence="3 4" key="1">
    <citation type="submission" date="2016-01" db="EMBL/GenBank/DDBJ databases">
        <title>Draft Genome Sequences of Seven Thermophilic Sporeformers Isolated from Foods.</title>
        <authorList>
            <person name="Berendsen E.M."/>
            <person name="Wells-Bennik M.H."/>
            <person name="Krawcyk A.O."/>
            <person name="De Jong A."/>
            <person name="Holsappel S."/>
            <person name="Eijlander R.T."/>
            <person name="Kuipers O.P."/>
        </authorList>
    </citation>
    <scope>NUCLEOTIDE SEQUENCE [LARGE SCALE GENOMIC DNA]</scope>
    <source>
        <strain evidence="3 4">B4135</strain>
    </source>
</reference>